<feature type="domain" description="Histidine kinase" evidence="3">
    <location>
        <begin position="459"/>
        <end position="560"/>
    </location>
</feature>
<sequence length="561" mass="63504">MQFTIYQIPLLLSSIVSAIVIYLLLKRKPSPGSRCLIVCMACAFLWALSDLFNLGSLTLSSKLFWDNVSYIAIVIFPIAWIFFVLEYSGKPKNLNKILIIFTSCFSFFTLLAVWTNQYHHLFRNEIFLTEVSGVIVFGKTYGPLFWLFIVYFYLLMIIGVTMLFQSFNLSNSINRKQKITFILAIFGTWAASLLHISKIIVSPVDFTSISFSIMGVILLIGITKYQLLDIVPVAYTNVFKNMGDGIIVLGRLNQIIEINPCMEEIIGIENNRACGKKIDQILENWPELKKEYIKLSSKTYPVKTTLKKGKKTYELNISNIFDSRNFLIGYLITLHDITYRKRIEDKLVESNKQIDGLNDTLQIVNKILRHDLLNKLAVMKSALWLYEENKDKSILDKLDRSIDGGIELIGRIGELESLILNKEELKPIPLKKAIEEVSATIHFPVTIDGDATVLADEALFSVFENLMRNAIIHGKTDRIKVEISSKKSISKIKIIDYGKGIPSSVMEHIFEEGASFGENKGSGLGLFIVKKTIERYGGTISVEENKPKGAVFIITLRSIKG</sequence>
<evidence type="ECO:0000259" key="3">
    <source>
        <dbReference type="PROSITE" id="PS50109"/>
    </source>
</evidence>
<dbReference type="PANTHER" id="PTHR43547">
    <property type="entry name" value="TWO-COMPONENT HISTIDINE KINASE"/>
    <property type="match status" value="1"/>
</dbReference>
<feature type="transmembrane region" description="Helical" evidence="2">
    <location>
        <begin position="179"/>
        <end position="200"/>
    </location>
</feature>
<dbReference type="Pfam" id="PF02518">
    <property type="entry name" value="HATPase_c"/>
    <property type="match status" value="1"/>
</dbReference>
<keyword evidence="5" id="KW-0808">Transferase</keyword>
<feature type="transmembrane region" description="Helical" evidence="2">
    <location>
        <begin position="32"/>
        <end position="48"/>
    </location>
</feature>
<dbReference type="SUPFAM" id="SSF55874">
    <property type="entry name" value="ATPase domain of HSP90 chaperone/DNA topoisomerase II/histidine kinase"/>
    <property type="match status" value="1"/>
</dbReference>
<dbReference type="PANTHER" id="PTHR43547:SF2">
    <property type="entry name" value="HYBRID SIGNAL TRANSDUCTION HISTIDINE KINASE C"/>
    <property type="match status" value="1"/>
</dbReference>
<dbReference type="NCBIfam" id="TIGR00229">
    <property type="entry name" value="sensory_box"/>
    <property type="match status" value="1"/>
</dbReference>
<name>A0A150JAI4_9EURY</name>
<dbReference type="CDD" id="cd00075">
    <property type="entry name" value="HATPase"/>
    <property type="match status" value="1"/>
</dbReference>
<feature type="transmembrane region" description="Helical" evidence="2">
    <location>
        <begin position="97"/>
        <end position="115"/>
    </location>
</feature>
<keyword evidence="2" id="KW-0472">Membrane</keyword>
<evidence type="ECO:0000313" key="5">
    <source>
        <dbReference type="EMBL" id="KYC54231.1"/>
    </source>
</evidence>
<dbReference type="GO" id="GO:0000155">
    <property type="term" value="F:phosphorelay sensor kinase activity"/>
    <property type="evidence" value="ECO:0007669"/>
    <property type="project" value="TreeGrafter"/>
</dbReference>
<feature type="domain" description="PAC" evidence="4">
    <location>
        <begin position="298"/>
        <end position="349"/>
    </location>
</feature>
<feature type="transmembrane region" description="Helical" evidence="2">
    <location>
        <begin position="6"/>
        <end position="25"/>
    </location>
</feature>
<feature type="transmembrane region" description="Helical" evidence="2">
    <location>
        <begin position="206"/>
        <end position="223"/>
    </location>
</feature>
<dbReference type="Pfam" id="PF13188">
    <property type="entry name" value="PAS_8"/>
    <property type="match status" value="1"/>
</dbReference>
<dbReference type="Gene3D" id="3.30.450.20">
    <property type="entry name" value="PAS domain"/>
    <property type="match status" value="1"/>
</dbReference>
<evidence type="ECO:0000256" key="2">
    <source>
        <dbReference type="SAM" id="Phobius"/>
    </source>
</evidence>
<dbReference type="Proteomes" id="UP000075578">
    <property type="component" value="Unassembled WGS sequence"/>
</dbReference>
<keyword evidence="2" id="KW-1133">Transmembrane helix</keyword>
<dbReference type="SUPFAM" id="SSF55785">
    <property type="entry name" value="PYP-like sensor domain (PAS domain)"/>
    <property type="match status" value="1"/>
</dbReference>
<protein>
    <submittedName>
        <fullName evidence="5">Sensory histidine kinase AtoS</fullName>
    </submittedName>
</protein>
<dbReference type="InterPro" id="IPR000014">
    <property type="entry name" value="PAS"/>
</dbReference>
<evidence type="ECO:0000259" key="4">
    <source>
        <dbReference type="PROSITE" id="PS50113"/>
    </source>
</evidence>
<dbReference type="InterPro" id="IPR031621">
    <property type="entry name" value="HisKA_7TM"/>
</dbReference>
<dbReference type="EMBL" id="LNGD01000003">
    <property type="protein sequence ID" value="KYC54231.1"/>
    <property type="molecule type" value="Genomic_DNA"/>
</dbReference>
<comment type="caution">
    <text evidence="5">The sequence shown here is derived from an EMBL/GenBank/DDBJ whole genome shotgun (WGS) entry which is preliminary data.</text>
</comment>
<dbReference type="Pfam" id="PF16927">
    <property type="entry name" value="HisKA_7TM"/>
    <property type="match status" value="1"/>
</dbReference>
<reference evidence="5 6" key="1">
    <citation type="journal article" date="2016" name="ISME J.">
        <title>Chasing the elusive Euryarchaeota class WSA2: genomes reveal a uniquely fastidious methyl-reducing methanogen.</title>
        <authorList>
            <person name="Nobu M.K."/>
            <person name="Narihiro T."/>
            <person name="Kuroda K."/>
            <person name="Mei R."/>
            <person name="Liu W.T."/>
        </authorList>
    </citation>
    <scope>NUCLEOTIDE SEQUENCE [LARGE SCALE GENOMIC DNA]</scope>
    <source>
        <strain evidence="5">U1lsi0528_Bin089</strain>
    </source>
</reference>
<dbReference type="PROSITE" id="PS50113">
    <property type="entry name" value="PAC"/>
    <property type="match status" value="1"/>
</dbReference>
<dbReference type="InterPro" id="IPR004358">
    <property type="entry name" value="Sig_transdc_His_kin-like_C"/>
</dbReference>
<dbReference type="Gene3D" id="3.30.565.10">
    <property type="entry name" value="Histidine kinase-like ATPase, C-terminal domain"/>
    <property type="match status" value="1"/>
</dbReference>
<dbReference type="PROSITE" id="PS50109">
    <property type="entry name" value="HIS_KIN"/>
    <property type="match status" value="1"/>
</dbReference>
<organism evidence="5 6">
    <name type="scientific">Candidatus Methanofastidiosum methylothiophilum</name>
    <dbReference type="NCBI Taxonomy" id="1705564"/>
    <lineage>
        <taxon>Archaea</taxon>
        <taxon>Methanobacteriati</taxon>
        <taxon>Methanobacteriota</taxon>
        <taxon>Stenosarchaea group</taxon>
        <taxon>Candidatus Methanofastidiosia</taxon>
        <taxon>Candidatus Methanofastidiosales</taxon>
        <taxon>Candidatus Methanofastidiosaceae</taxon>
        <taxon>Candidatus Methanofastidiosum</taxon>
    </lineage>
</organism>
<dbReference type="InterPro" id="IPR003594">
    <property type="entry name" value="HATPase_dom"/>
</dbReference>
<dbReference type="InterPro" id="IPR036890">
    <property type="entry name" value="HATPase_C_sf"/>
</dbReference>
<dbReference type="AlphaFoldDB" id="A0A150JAI4"/>
<evidence type="ECO:0000313" key="6">
    <source>
        <dbReference type="Proteomes" id="UP000075578"/>
    </source>
</evidence>
<keyword evidence="1" id="KW-0597">Phosphoprotein</keyword>
<keyword evidence="5" id="KW-0418">Kinase</keyword>
<dbReference type="InterPro" id="IPR005467">
    <property type="entry name" value="His_kinase_dom"/>
</dbReference>
<feature type="transmembrane region" description="Helical" evidence="2">
    <location>
        <begin position="144"/>
        <end position="167"/>
    </location>
</feature>
<gene>
    <name evidence="5" type="ORF">AMQ74_00099</name>
</gene>
<keyword evidence="2" id="KW-0812">Transmembrane</keyword>
<dbReference type="InterPro" id="IPR035965">
    <property type="entry name" value="PAS-like_dom_sf"/>
</dbReference>
<dbReference type="InterPro" id="IPR000700">
    <property type="entry name" value="PAS-assoc_C"/>
</dbReference>
<dbReference type="SMART" id="SM00387">
    <property type="entry name" value="HATPase_c"/>
    <property type="match status" value="1"/>
</dbReference>
<accession>A0A150JAI4</accession>
<feature type="transmembrane region" description="Helical" evidence="2">
    <location>
        <begin position="68"/>
        <end position="85"/>
    </location>
</feature>
<proteinExistence type="predicted"/>
<dbReference type="PRINTS" id="PR00344">
    <property type="entry name" value="BCTRLSENSOR"/>
</dbReference>
<evidence type="ECO:0000256" key="1">
    <source>
        <dbReference type="ARBA" id="ARBA00022553"/>
    </source>
</evidence>